<dbReference type="Gene3D" id="3.40.50.300">
    <property type="entry name" value="P-loop containing nucleotide triphosphate hydrolases"/>
    <property type="match status" value="1"/>
</dbReference>
<dbReference type="RefSeq" id="WP_080176080.1">
    <property type="nucleotide sequence ID" value="NZ_AP024857.1"/>
</dbReference>
<dbReference type="PIRSF" id="PIRSF009320">
    <property type="entry name" value="Nuc_binding_HP_1000"/>
    <property type="match status" value="1"/>
</dbReference>
<gene>
    <name evidence="2" type="ORF">CZ814_03365</name>
</gene>
<dbReference type="InterPro" id="IPR027417">
    <property type="entry name" value="P-loop_NTPase"/>
</dbReference>
<sequence length="220" mass="24414">MITIFFGQKGGAMKSIGSENYAVELAHRGNSVCLVDADPQGTTADFIGYREEAEIEPYITCVQKEGRLTQTLRELDTRFDHVVVDVAGRADDEHSQEMRSGLLAAHVAISPFRPCQDNINTIPKVDQIIQTALDFNENLKVFSLISIAPTHHAVKETDEAREIIASWSSMQLLDTVIHDRKVYRDAYSKGLGVVEMDNKKAAEEIKSLVTEVLENVHATA</sequence>
<dbReference type="Pfam" id="PF01656">
    <property type="entry name" value="CbiA"/>
    <property type="match status" value="1"/>
</dbReference>
<organism evidence="2 3">
    <name type="scientific">Photobacterium toruni</name>
    <dbReference type="NCBI Taxonomy" id="1935446"/>
    <lineage>
        <taxon>Bacteria</taxon>
        <taxon>Pseudomonadati</taxon>
        <taxon>Pseudomonadota</taxon>
        <taxon>Gammaproteobacteria</taxon>
        <taxon>Vibrionales</taxon>
        <taxon>Vibrionaceae</taxon>
        <taxon>Photobacterium</taxon>
    </lineage>
</organism>
<dbReference type="InterPro" id="IPR050678">
    <property type="entry name" value="DNA_Partitioning_ATPase"/>
</dbReference>
<accession>A0A1T4UJP5</accession>
<dbReference type="Proteomes" id="UP000191116">
    <property type="component" value="Unassembled WGS sequence"/>
</dbReference>
<name>A0A1T4UJP5_9GAMM</name>
<proteinExistence type="predicted"/>
<feature type="domain" description="CobQ/CobB/MinD/ParA nucleotide binding" evidence="1">
    <location>
        <begin position="5"/>
        <end position="191"/>
    </location>
</feature>
<evidence type="ECO:0000313" key="2">
    <source>
        <dbReference type="EMBL" id="SKA52907.1"/>
    </source>
</evidence>
<evidence type="ECO:0000259" key="1">
    <source>
        <dbReference type="Pfam" id="PF01656"/>
    </source>
</evidence>
<dbReference type="OrthoDB" id="69313at2"/>
<dbReference type="InterPro" id="IPR002586">
    <property type="entry name" value="CobQ/CobB/MinD/ParA_Nub-bd_dom"/>
</dbReference>
<protein>
    <submittedName>
        <fullName evidence="2">CobQ/CobB/MinD/ParA nucleotide binding domain protein</fullName>
    </submittedName>
</protein>
<dbReference type="SUPFAM" id="SSF52540">
    <property type="entry name" value="P-loop containing nucleoside triphosphate hydrolases"/>
    <property type="match status" value="1"/>
</dbReference>
<dbReference type="AlphaFoldDB" id="A0A1T4UJP5"/>
<dbReference type="PANTHER" id="PTHR13696">
    <property type="entry name" value="P-LOOP CONTAINING NUCLEOSIDE TRIPHOSPHATE HYDROLASE"/>
    <property type="match status" value="1"/>
</dbReference>
<reference evidence="2 3" key="1">
    <citation type="submission" date="2017-02" db="EMBL/GenBank/DDBJ databases">
        <authorList>
            <person name="Peterson S.W."/>
        </authorList>
    </citation>
    <scope>NUCLEOTIDE SEQUENCE [LARGE SCALE GENOMIC DNA]</scope>
    <source>
        <strain evidence="2 3">CECT 9189</strain>
    </source>
</reference>
<dbReference type="EMBL" id="FUWP01000025">
    <property type="protein sequence ID" value="SKA52907.1"/>
    <property type="molecule type" value="Genomic_DNA"/>
</dbReference>
<dbReference type="CDD" id="cd02042">
    <property type="entry name" value="ParAB_family"/>
    <property type="match status" value="1"/>
</dbReference>
<evidence type="ECO:0000313" key="3">
    <source>
        <dbReference type="Proteomes" id="UP000191116"/>
    </source>
</evidence>
<dbReference type="PANTHER" id="PTHR13696:SF96">
    <property type="entry name" value="COBQ_COBB_MIND_PARA NUCLEOTIDE BINDING DOMAIN-CONTAINING PROTEIN"/>
    <property type="match status" value="1"/>
</dbReference>